<keyword evidence="3" id="KW-1185">Reference proteome</keyword>
<feature type="region of interest" description="Disordered" evidence="1">
    <location>
        <begin position="78"/>
        <end position="128"/>
    </location>
</feature>
<evidence type="ECO:0000313" key="2">
    <source>
        <dbReference type="EMBL" id="KAF9735832.1"/>
    </source>
</evidence>
<proteinExistence type="predicted"/>
<accession>A0A9P6KR55</accession>
<feature type="compositionally biased region" description="Low complexity" evidence="1">
    <location>
        <begin position="296"/>
        <end position="315"/>
    </location>
</feature>
<dbReference type="AlphaFoldDB" id="A0A9P6KR55"/>
<dbReference type="EMBL" id="WJXW01000005">
    <property type="protein sequence ID" value="KAF9735832.1"/>
    <property type="molecule type" value="Genomic_DNA"/>
</dbReference>
<comment type="caution">
    <text evidence="2">The sequence shown here is derived from an EMBL/GenBank/DDBJ whole genome shotgun (WGS) entry which is preliminary data.</text>
</comment>
<feature type="region of interest" description="Disordered" evidence="1">
    <location>
        <begin position="286"/>
        <end position="331"/>
    </location>
</feature>
<feature type="compositionally biased region" description="Basic and acidic residues" evidence="1">
    <location>
        <begin position="93"/>
        <end position="103"/>
    </location>
</feature>
<evidence type="ECO:0000256" key="1">
    <source>
        <dbReference type="SAM" id="MobiDB-lite"/>
    </source>
</evidence>
<dbReference type="Proteomes" id="UP000756921">
    <property type="component" value="Unassembled WGS sequence"/>
</dbReference>
<evidence type="ECO:0000313" key="3">
    <source>
        <dbReference type="Proteomes" id="UP000756921"/>
    </source>
</evidence>
<name>A0A9P6KR55_9PLEO</name>
<dbReference type="OrthoDB" id="5316527at2759"/>
<feature type="compositionally biased region" description="Acidic residues" evidence="1">
    <location>
        <begin position="104"/>
        <end position="127"/>
    </location>
</feature>
<sequence length="426" mass="48095">MFKPQVFRRSFSLFRRAPTSAIVKSASQDGNDAIRIQRVRIQKRVFTTSRFAGSVVVAVGAWKFLDWLNEKTEDEEELEQHRRARRASIPGQGRDDKGGREITPEEEAEWEVQDNEEGEEEEEEEESLLFFPTGFSRPKPRSFYRGSDPEWQTFVRLARDRPRVEKIRGELVTMVRELASKNPKFTVLLGKIDTTKGSIWIEVKFPDGPPLEYERPGILLTEDLTFRKGAQVVDPIHHRTLANVLMPTAVANSVYADMKRRLYGQWLDLRKYVGFEVKQSPVENMFKGLSPPTGKATTTTQPPVGPTTPGAPATADAEKQAQLPAPSTPTKPALEKLGLTLPDPGQAPTMNLAYFRLMLMKNRQPLSLEPPRGTFIVTGLVELIGDKAKMTLDITACYDPNMAEYVMLNTRVRSMTKYKQQPRGGS</sequence>
<reference evidence="2" key="1">
    <citation type="journal article" date="2020" name="Mol. Plant Microbe Interact.">
        <title>Genome Sequence of the Biocontrol Agent Coniothyrium minitans strain Conio (IMI 134523).</title>
        <authorList>
            <person name="Patel D."/>
            <person name="Shittu T.A."/>
            <person name="Baroncelli R."/>
            <person name="Muthumeenakshi S."/>
            <person name="Osborne T.H."/>
            <person name="Janganan T.K."/>
            <person name="Sreenivasaprasad S."/>
        </authorList>
    </citation>
    <scope>NUCLEOTIDE SEQUENCE</scope>
    <source>
        <strain evidence="2">Conio</strain>
    </source>
</reference>
<gene>
    <name evidence="2" type="ORF">PMIN01_05747</name>
</gene>
<organism evidence="2 3">
    <name type="scientific">Paraphaeosphaeria minitans</name>
    <dbReference type="NCBI Taxonomy" id="565426"/>
    <lineage>
        <taxon>Eukaryota</taxon>
        <taxon>Fungi</taxon>
        <taxon>Dikarya</taxon>
        <taxon>Ascomycota</taxon>
        <taxon>Pezizomycotina</taxon>
        <taxon>Dothideomycetes</taxon>
        <taxon>Pleosporomycetidae</taxon>
        <taxon>Pleosporales</taxon>
        <taxon>Massarineae</taxon>
        <taxon>Didymosphaeriaceae</taxon>
        <taxon>Paraphaeosphaeria</taxon>
    </lineage>
</organism>
<protein>
    <submittedName>
        <fullName evidence="2">Uncharacterized protein</fullName>
    </submittedName>
</protein>